<dbReference type="GO" id="GO:0015179">
    <property type="term" value="F:L-amino acid transmembrane transporter activity"/>
    <property type="evidence" value="ECO:0007669"/>
    <property type="project" value="TreeGrafter"/>
</dbReference>
<proteinExistence type="predicted"/>
<sequence>MASKTTLSESGISTPKPTLSTVDAGALIVGMVVGVGIFETPALVAANAANAQVALTAWLLGGIMSLVGALCYAELATTFPHAGGTYHYIHRAFGDKLAFLFAWARMAVVQTGSIALLGFVFGDYTSQLLPLGEYSADIYAVLAVIVLTNLNVIGINSGRWTQNLLTAAKVLGLLLVIGVGIFFATAERASTAPAPNQTTTFGLAMVFVLLTYGGWNEAAYLSAEVRGARHNMVKVLLGSIAIITVIYLLINLAYLHGLGMVDMANSKAPAADLMRRALGEGGAKFLSFLIAVSALGAANATIFTGARSNYALGQDFRKFAFLGRWSSKSTPANALLVQAGIALLLIILGAITRNGFKTMVEYTAPVFWFFFLLSGIALFVLRHREPEIERPFKVPLYPIIPLLFCATCAYLLYSSINYTGIGGTVGVLVLLTGVPILLLGNKQ</sequence>
<dbReference type="PANTHER" id="PTHR11785:SF512">
    <property type="entry name" value="SOBREMESA, ISOFORM B"/>
    <property type="match status" value="1"/>
</dbReference>
<feature type="transmembrane region" description="Helical" evidence="5">
    <location>
        <begin position="363"/>
        <end position="382"/>
    </location>
</feature>
<evidence type="ECO:0000256" key="2">
    <source>
        <dbReference type="ARBA" id="ARBA00022692"/>
    </source>
</evidence>
<dbReference type="Proteomes" id="UP000271624">
    <property type="component" value="Unassembled WGS sequence"/>
</dbReference>
<keyword evidence="7" id="KW-1185">Reference proteome</keyword>
<dbReference type="InterPro" id="IPR002293">
    <property type="entry name" value="AA/rel_permease1"/>
</dbReference>
<feature type="transmembrane region" description="Helical" evidence="5">
    <location>
        <begin position="331"/>
        <end position="351"/>
    </location>
</feature>
<protein>
    <submittedName>
        <fullName evidence="6">Amino acid transporter</fullName>
    </submittedName>
</protein>
<feature type="transmembrane region" description="Helical" evidence="5">
    <location>
        <begin position="21"/>
        <end position="38"/>
    </location>
</feature>
<gene>
    <name evidence="6" type="ORF">DSM106972_075380</name>
</gene>
<keyword evidence="3 5" id="KW-1133">Transmembrane helix</keyword>
<reference evidence="6" key="1">
    <citation type="submission" date="2018-12" db="EMBL/GenBank/DDBJ databases">
        <authorList>
            <person name="Will S."/>
            <person name="Neumann-Schaal M."/>
            <person name="Henke P."/>
        </authorList>
    </citation>
    <scope>NUCLEOTIDE SEQUENCE</scope>
    <source>
        <strain evidence="6">PCC 7102</strain>
    </source>
</reference>
<dbReference type="Pfam" id="PF13520">
    <property type="entry name" value="AA_permease_2"/>
    <property type="match status" value="1"/>
</dbReference>
<name>A0A3S1C576_9CYAN</name>
<dbReference type="Gene3D" id="1.20.1740.10">
    <property type="entry name" value="Amino acid/polyamine transporter I"/>
    <property type="match status" value="1"/>
</dbReference>
<feature type="transmembrane region" description="Helical" evidence="5">
    <location>
        <begin position="58"/>
        <end position="76"/>
    </location>
</feature>
<keyword evidence="4 5" id="KW-0472">Membrane</keyword>
<keyword evidence="2 5" id="KW-0812">Transmembrane</keyword>
<comment type="caution">
    <text evidence="6">The sequence shown here is derived from an EMBL/GenBank/DDBJ whole genome shotgun (WGS) entry which is preliminary data.</text>
</comment>
<dbReference type="RefSeq" id="WP_127085622.1">
    <property type="nucleotide sequence ID" value="NZ_RSCL01000024.1"/>
</dbReference>
<evidence type="ECO:0000256" key="1">
    <source>
        <dbReference type="ARBA" id="ARBA00004141"/>
    </source>
</evidence>
<organism evidence="6 7">
    <name type="scientific">Dulcicalothrix desertica PCC 7102</name>
    <dbReference type="NCBI Taxonomy" id="232991"/>
    <lineage>
        <taxon>Bacteria</taxon>
        <taxon>Bacillati</taxon>
        <taxon>Cyanobacteriota</taxon>
        <taxon>Cyanophyceae</taxon>
        <taxon>Nostocales</taxon>
        <taxon>Calotrichaceae</taxon>
        <taxon>Dulcicalothrix</taxon>
    </lineage>
</organism>
<evidence type="ECO:0000313" key="6">
    <source>
        <dbReference type="EMBL" id="RUT00410.1"/>
    </source>
</evidence>
<dbReference type="PIRSF" id="PIRSF006060">
    <property type="entry name" value="AA_transporter"/>
    <property type="match status" value="1"/>
</dbReference>
<feature type="transmembrane region" description="Helical" evidence="5">
    <location>
        <begin position="235"/>
        <end position="255"/>
    </location>
</feature>
<reference evidence="6" key="2">
    <citation type="journal article" date="2019" name="Genome Biol. Evol.">
        <title>Day and night: Metabolic profiles and evolutionary relationships of six axenic non-marine cyanobacteria.</title>
        <authorList>
            <person name="Will S.E."/>
            <person name="Henke P."/>
            <person name="Boedeker C."/>
            <person name="Huang S."/>
            <person name="Brinkmann H."/>
            <person name="Rohde M."/>
            <person name="Jarek M."/>
            <person name="Friedl T."/>
            <person name="Seufert S."/>
            <person name="Schumacher M."/>
            <person name="Overmann J."/>
            <person name="Neumann-Schaal M."/>
            <person name="Petersen J."/>
        </authorList>
    </citation>
    <scope>NUCLEOTIDE SEQUENCE [LARGE SCALE GENOMIC DNA]</scope>
    <source>
        <strain evidence="6">PCC 7102</strain>
    </source>
</reference>
<feature type="transmembrane region" description="Helical" evidence="5">
    <location>
        <begin position="285"/>
        <end position="310"/>
    </location>
</feature>
<comment type="subcellular location">
    <subcellularLocation>
        <location evidence="1">Membrane</location>
        <topology evidence="1">Multi-pass membrane protein</topology>
    </subcellularLocation>
</comment>
<dbReference type="OrthoDB" id="3181223at2"/>
<feature type="transmembrane region" description="Helical" evidence="5">
    <location>
        <begin position="394"/>
        <end position="413"/>
    </location>
</feature>
<feature type="transmembrane region" description="Helical" evidence="5">
    <location>
        <begin position="164"/>
        <end position="186"/>
    </location>
</feature>
<dbReference type="PANTHER" id="PTHR11785">
    <property type="entry name" value="AMINO ACID TRANSPORTER"/>
    <property type="match status" value="1"/>
</dbReference>
<dbReference type="EMBL" id="RSCL01000024">
    <property type="protein sequence ID" value="RUT00410.1"/>
    <property type="molecule type" value="Genomic_DNA"/>
</dbReference>
<evidence type="ECO:0000256" key="5">
    <source>
        <dbReference type="SAM" id="Phobius"/>
    </source>
</evidence>
<evidence type="ECO:0000313" key="7">
    <source>
        <dbReference type="Proteomes" id="UP000271624"/>
    </source>
</evidence>
<evidence type="ECO:0000256" key="3">
    <source>
        <dbReference type="ARBA" id="ARBA00022989"/>
    </source>
</evidence>
<feature type="transmembrane region" description="Helical" evidence="5">
    <location>
        <begin position="97"/>
        <end position="122"/>
    </location>
</feature>
<accession>A0A3S1C576</accession>
<dbReference type="GO" id="GO:0016020">
    <property type="term" value="C:membrane"/>
    <property type="evidence" value="ECO:0007669"/>
    <property type="project" value="UniProtKB-SubCell"/>
</dbReference>
<dbReference type="InterPro" id="IPR050598">
    <property type="entry name" value="AminoAcid_Transporter"/>
</dbReference>
<dbReference type="AlphaFoldDB" id="A0A3S1C576"/>
<evidence type="ECO:0000256" key="4">
    <source>
        <dbReference type="ARBA" id="ARBA00023136"/>
    </source>
</evidence>
<feature type="transmembrane region" description="Helical" evidence="5">
    <location>
        <begin position="419"/>
        <end position="440"/>
    </location>
</feature>
<feature type="transmembrane region" description="Helical" evidence="5">
    <location>
        <begin position="198"/>
        <end position="215"/>
    </location>
</feature>
<feature type="transmembrane region" description="Helical" evidence="5">
    <location>
        <begin position="134"/>
        <end position="152"/>
    </location>
</feature>